<keyword evidence="16" id="KW-1185">Reference proteome</keyword>
<dbReference type="InterPro" id="IPR017871">
    <property type="entry name" value="ABC_transporter-like_CS"/>
</dbReference>
<evidence type="ECO:0000256" key="9">
    <source>
        <dbReference type="ARBA" id="ARBA00023125"/>
    </source>
</evidence>
<dbReference type="PROSITE" id="PS00211">
    <property type="entry name" value="ABC_TRANSPORTER_1"/>
    <property type="match status" value="1"/>
</dbReference>
<keyword evidence="10" id="KW-0234">DNA repair</keyword>
<dbReference type="Proteomes" id="UP000831692">
    <property type="component" value="Chromosome"/>
</dbReference>
<evidence type="ECO:0000256" key="4">
    <source>
        <dbReference type="ARBA" id="ARBA00022741"/>
    </source>
</evidence>
<evidence type="ECO:0000256" key="1">
    <source>
        <dbReference type="ARBA" id="ARBA00004496"/>
    </source>
</evidence>
<dbReference type="GeneID" id="83457635"/>
<accession>A0ABM7XSJ1</accession>
<keyword evidence="3" id="KW-0677">Repeat</keyword>
<feature type="domain" description="ABC transporter" evidence="14">
    <location>
        <begin position="447"/>
        <end position="744"/>
    </location>
</feature>
<keyword evidence="9" id="KW-0238">DNA-binding</keyword>
<dbReference type="RefSeq" id="WP_244353390.1">
    <property type="nucleotide sequence ID" value="NZ_AP025635.1"/>
</dbReference>
<keyword evidence="4" id="KW-0547">Nucleotide-binding</keyword>
<evidence type="ECO:0000256" key="5">
    <source>
        <dbReference type="ARBA" id="ARBA00022763"/>
    </source>
</evidence>
<gene>
    <name evidence="15" type="primary">drrC_1</name>
    <name evidence="15" type="ORF">ENLAB_16310</name>
</gene>
<evidence type="ECO:0000256" key="3">
    <source>
        <dbReference type="ARBA" id="ARBA00022737"/>
    </source>
</evidence>
<dbReference type="CDD" id="cd03270">
    <property type="entry name" value="ABC_UvrA_I"/>
    <property type="match status" value="1"/>
</dbReference>
<evidence type="ECO:0000256" key="13">
    <source>
        <dbReference type="ARBA" id="ARBA00042156"/>
    </source>
</evidence>
<dbReference type="InterPro" id="IPR003439">
    <property type="entry name" value="ABC_transporter-like_ATP-bd"/>
</dbReference>
<dbReference type="PROSITE" id="PS50893">
    <property type="entry name" value="ABC_TRANSPORTER_2"/>
    <property type="match status" value="1"/>
</dbReference>
<keyword evidence="8" id="KW-0267">Excision nuclease</keyword>
<comment type="subcellular location">
    <subcellularLocation>
        <location evidence="1">Cytoplasm</location>
    </subcellularLocation>
</comment>
<keyword evidence="2" id="KW-0963">Cytoplasm</keyword>
<dbReference type="SUPFAM" id="SSF52540">
    <property type="entry name" value="P-loop containing nucleoside triphosphate hydrolases"/>
    <property type="match status" value="2"/>
</dbReference>
<comment type="similarity">
    <text evidence="11">Belongs to the ABC transporter superfamily. UvrA family.</text>
</comment>
<organism evidence="15 16">
    <name type="scientific">Enterococcus innesii</name>
    <dbReference type="NCBI Taxonomy" id="2839759"/>
    <lineage>
        <taxon>Bacteria</taxon>
        <taxon>Bacillati</taxon>
        <taxon>Bacillota</taxon>
        <taxon>Bacilli</taxon>
        <taxon>Lactobacillales</taxon>
        <taxon>Enterococcaceae</taxon>
        <taxon>Enterococcus</taxon>
    </lineage>
</organism>
<dbReference type="PANTHER" id="PTHR43152:SF3">
    <property type="entry name" value="UVRABC SYSTEM PROTEIN A"/>
    <property type="match status" value="1"/>
</dbReference>
<dbReference type="EMBL" id="AP025635">
    <property type="protein sequence ID" value="BDG68067.1"/>
    <property type="molecule type" value="Genomic_DNA"/>
</dbReference>
<evidence type="ECO:0000259" key="14">
    <source>
        <dbReference type="PROSITE" id="PS50893"/>
    </source>
</evidence>
<evidence type="ECO:0000256" key="11">
    <source>
        <dbReference type="ARBA" id="ARBA00038000"/>
    </source>
</evidence>
<dbReference type="Gene3D" id="1.20.1580.10">
    <property type="entry name" value="ABC transporter ATPase like domain"/>
    <property type="match status" value="2"/>
</dbReference>
<evidence type="ECO:0000256" key="12">
    <source>
        <dbReference type="ARBA" id="ARBA00039316"/>
    </source>
</evidence>
<sequence>MNDLISIEGAKTNNLKNLSLKLSKYQVTVVTGVSGSGKSSLVFDTLAAESQRLLNETYSSYIQQLLPHYSQPIVDKIENLPVSIVINQKKLGGNARSTVGTVTDIYSSLRLLFSRVATPFIGYSMNYSFNNPKGMCEVCKGLGEVKEIDVDKLIDFDKSLSEGAIQFPTFQPGGWRLSRYTESGNFDNNKKIKDYLAEELDLLLNDLGSTPSNPTNNWPKTARYEGIIPRITKNFIEKESTQYSAPLNHILQVKECPNCQGTRVSKLVRSAKINGKSIADCVRMPIPELSKFIKGIHSSAVQVILKDLSKKLQSLEEVGLGYLFLNRPTVTLSGGESQRIKMVKHLNSALSDILYIFDEPSIGLHPEDIQKIAKIIRGLKDKGNTVVLVDHDPDIIQIADHIIEIGPGSGDSGGNITFEGTYDELLKSNTITGRALADKLNVNTQRQQFSSYYELNEVSLHNVVNASVVLPKQALTVVTGVAGSGKSTLIRYLFKKKYPEASILDQSQINGNIRSNVLTYLNVFDKIRSIYAQCSGKSASLFSYNGTGACPLCKGKGVIKMDLAFMGDIEQVCEKCRGKRYNDEALSILWHGFTIYDILQLSVRKAVDLFDDRLLIRTMQILMDVRLEYMKLGQSLDTFSGGELQRLKIAKIIAQDTSNCLILDEPSTGLHEADIDKLLLLLNKLLQKGNTLIVLEHNLKIISQAQWLIEMGPGGGNFGGKVLFQGYPIDLLTLEDSYTAKHLKRYTKNNN</sequence>
<proteinExistence type="inferred from homology"/>
<dbReference type="PANTHER" id="PTHR43152">
    <property type="entry name" value="UVRABC SYSTEM PROTEIN A"/>
    <property type="match status" value="1"/>
</dbReference>
<dbReference type="InterPro" id="IPR027417">
    <property type="entry name" value="P-loop_NTPase"/>
</dbReference>
<evidence type="ECO:0000256" key="8">
    <source>
        <dbReference type="ARBA" id="ARBA00022881"/>
    </source>
</evidence>
<dbReference type="Pfam" id="PF00005">
    <property type="entry name" value="ABC_tran"/>
    <property type="match status" value="1"/>
</dbReference>
<name>A0ABM7XSJ1_9ENTE</name>
<protein>
    <recommendedName>
        <fullName evidence="12">UvrABC system protein A</fullName>
    </recommendedName>
    <alternativeName>
        <fullName evidence="13">Excinuclease ABC subunit A</fullName>
    </alternativeName>
</protein>
<evidence type="ECO:0000256" key="10">
    <source>
        <dbReference type="ARBA" id="ARBA00023204"/>
    </source>
</evidence>
<keyword evidence="5" id="KW-0227">DNA damage</keyword>
<evidence type="ECO:0000256" key="6">
    <source>
        <dbReference type="ARBA" id="ARBA00022769"/>
    </source>
</evidence>
<evidence type="ECO:0000256" key="7">
    <source>
        <dbReference type="ARBA" id="ARBA00022840"/>
    </source>
</evidence>
<keyword evidence="6" id="KW-0228">DNA excision</keyword>
<evidence type="ECO:0000313" key="16">
    <source>
        <dbReference type="Proteomes" id="UP000831692"/>
    </source>
</evidence>
<evidence type="ECO:0000256" key="2">
    <source>
        <dbReference type="ARBA" id="ARBA00022490"/>
    </source>
</evidence>
<keyword evidence="7" id="KW-0067">ATP-binding</keyword>
<dbReference type="Gene3D" id="3.40.50.300">
    <property type="entry name" value="P-loop containing nucleotide triphosphate hydrolases"/>
    <property type="match status" value="2"/>
</dbReference>
<reference evidence="15 16" key="1">
    <citation type="submission" date="2022-03" db="EMBL/GenBank/DDBJ databases">
        <title>Complete genome sequence of Enterococcus innesii DB-1.</title>
        <authorList>
            <person name="Fukuda D."/>
            <person name="Nolasco-Hipolito C."/>
        </authorList>
    </citation>
    <scope>NUCLEOTIDE SEQUENCE [LARGE SCALE GENOMIC DNA]</scope>
    <source>
        <strain evidence="15 16">DB-1</strain>
    </source>
</reference>
<dbReference type="Gene3D" id="1.10.8.280">
    <property type="entry name" value="ABC transporter ATPase domain-like"/>
    <property type="match status" value="1"/>
</dbReference>
<evidence type="ECO:0000313" key="15">
    <source>
        <dbReference type="EMBL" id="BDG68067.1"/>
    </source>
</evidence>